<keyword evidence="2" id="KW-1185">Reference proteome</keyword>
<evidence type="ECO:0000313" key="1">
    <source>
        <dbReference type="EMBL" id="PAV55948.1"/>
    </source>
</evidence>
<dbReference type="EMBL" id="LIAE01010739">
    <property type="protein sequence ID" value="PAV55948.1"/>
    <property type="molecule type" value="Genomic_DNA"/>
</dbReference>
<comment type="caution">
    <text evidence="1">The sequence shown here is derived from an EMBL/GenBank/DDBJ whole genome shotgun (WGS) entry which is preliminary data.</text>
</comment>
<dbReference type="OrthoDB" id="5850423at2759"/>
<gene>
    <name evidence="1" type="ORF">WR25_06054</name>
</gene>
<sequence length="568" mass="64778">MLCESASASTLLNSLSWWGLWMQKAVLLLSEPSMLSPRKTLLPSRIAVLSRTSGCKLPGYCTSMLESLSNLSLQKENSAWKEGEERYETPTTATTVYFVKKTASQTTKRFSLTTTKAPVLLQDYHLNHLTEESMNYISEVPRAGRLYEEQRHRRVKRMGCQACRNGVPLAKNKRAKRSLCVPCTYLQPQYSESNPFTQPSLPQSPVGVPVNPAHRAKREGCLPHPECLLHSRRYKRNLVGSQYCEPCNGFYGRRKREAEIDECHRDRMERTKRSAEDTNCDVDEFDADGSHTLSSSLSRMKRQAYSPKGILDIVKVLSKTMANEGPNSAGCMKFPACVLMNKRRRKRYADRVSKWHEAVKSQKEAVKKHRIRVKRQFFAPDAAASCVPCPAWVTLALASRKKRAANETDDFHEMTISEAIADIRKRKGYKMGFDDEDQAKDRDSSEEAPRRKQSCVQTEDCLNDIEYAVFQKVYHNSRTKREAIFRRKKCQRCGDGSSLKRVKRNFGLPNINASEQNCLAFPECRHRYKRSFFDDCNICTPDTGLRKKRKKRTTGATCYPCPGTKGLG</sequence>
<accession>A0A2A2J2A3</accession>
<reference evidence="1 2" key="1">
    <citation type="journal article" date="2017" name="Curr. Biol.">
        <title>Genome architecture and evolution of a unichromosomal asexual nematode.</title>
        <authorList>
            <person name="Fradin H."/>
            <person name="Zegar C."/>
            <person name="Gutwein M."/>
            <person name="Lucas J."/>
            <person name="Kovtun M."/>
            <person name="Corcoran D."/>
            <person name="Baugh L.R."/>
            <person name="Kiontke K."/>
            <person name="Gunsalus K."/>
            <person name="Fitch D.H."/>
            <person name="Piano F."/>
        </authorList>
    </citation>
    <scope>NUCLEOTIDE SEQUENCE [LARGE SCALE GENOMIC DNA]</scope>
    <source>
        <strain evidence="1">PF1309</strain>
    </source>
</reference>
<dbReference type="AlphaFoldDB" id="A0A2A2J2A3"/>
<protein>
    <submittedName>
        <fullName evidence="1">Uncharacterized protein</fullName>
    </submittedName>
</protein>
<evidence type="ECO:0000313" key="2">
    <source>
        <dbReference type="Proteomes" id="UP000218231"/>
    </source>
</evidence>
<proteinExistence type="predicted"/>
<dbReference type="Proteomes" id="UP000218231">
    <property type="component" value="Unassembled WGS sequence"/>
</dbReference>
<organism evidence="1 2">
    <name type="scientific">Diploscapter pachys</name>
    <dbReference type="NCBI Taxonomy" id="2018661"/>
    <lineage>
        <taxon>Eukaryota</taxon>
        <taxon>Metazoa</taxon>
        <taxon>Ecdysozoa</taxon>
        <taxon>Nematoda</taxon>
        <taxon>Chromadorea</taxon>
        <taxon>Rhabditida</taxon>
        <taxon>Rhabditina</taxon>
        <taxon>Rhabditomorpha</taxon>
        <taxon>Rhabditoidea</taxon>
        <taxon>Rhabditidae</taxon>
        <taxon>Diploscapter</taxon>
    </lineage>
</organism>
<dbReference type="STRING" id="2018661.A0A2A2J2A3"/>
<name>A0A2A2J2A3_9BILA</name>